<keyword evidence="6" id="KW-0521">NADP</keyword>
<dbReference type="GO" id="GO:0008831">
    <property type="term" value="F:dTDP-4-dehydrorhamnose reductase activity"/>
    <property type="evidence" value="ECO:0007669"/>
    <property type="project" value="UniProtKB-EC"/>
</dbReference>
<dbReference type="CDD" id="cd05254">
    <property type="entry name" value="dTDP_HR_like_SDR_e"/>
    <property type="match status" value="1"/>
</dbReference>
<comment type="similarity">
    <text evidence="2 6">Belongs to the dTDP-4-dehydrorhamnose reductase family.</text>
</comment>
<evidence type="ECO:0000256" key="1">
    <source>
        <dbReference type="ARBA" id="ARBA00004781"/>
    </source>
</evidence>
<dbReference type="RefSeq" id="WP_258811685.1">
    <property type="nucleotide sequence ID" value="NZ_JANUGU010000002.1"/>
</dbReference>
<dbReference type="PANTHER" id="PTHR10491:SF4">
    <property type="entry name" value="METHIONINE ADENOSYLTRANSFERASE 2 SUBUNIT BETA"/>
    <property type="match status" value="1"/>
</dbReference>
<evidence type="ECO:0000256" key="6">
    <source>
        <dbReference type="RuleBase" id="RU364082"/>
    </source>
</evidence>
<comment type="catalytic activity">
    <reaction evidence="5 6">
        <text>dTDP-beta-L-rhamnose + NADP(+) = dTDP-4-dehydro-beta-L-rhamnose + NADPH + H(+)</text>
        <dbReference type="Rhea" id="RHEA:21796"/>
        <dbReference type="ChEBI" id="CHEBI:15378"/>
        <dbReference type="ChEBI" id="CHEBI:57510"/>
        <dbReference type="ChEBI" id="CHEBI:57783"/>
        <dbReference type="ChEBI" id="CHEBI:58349"/>
        <dbReference type="ChEBI" id="CHEBI:62830"/>
        <dbReference type="EC" id="1.1.1.133"/>
    </reaction>
</comment>
<evidence type="ECO:0000256" key="3">
    <source>
        <dbReference type="ARBA" id="ARBA00012929"/>
    </source>
</evidence>
<dbReference type="Proteomes" id="UP001204621">
    <property type="component" value="Unassembled WGS sequence"/>
</dbReference>
<feature type="domain" description="RmlD-like substrate binding" evidence="7">
    <location>
        <begin position="1"/>
        <end position="284"/>
    </location>
</feature>
<proteinExistence type="inferred from homology"/>
<dbReference type="InterPro" id="IPR005913">
    <property type="entry name" value="dTDP_dehydrorham_reduct"/>
</dbReference>
<evidence type="ECO:0000313" key="9">
    <source>
        <dbReference type="Proteomes" id="UP001204621"/>
    </source>
</evidence>
<evidence type="ECO:0000256" key="4">
    <source>
        <dbReference type="ARBA" id="ARBA00017099"/>
    </source>
</evidence>
<dbReference type="EMBL" id="JANUGU010000002">
    <property type="protein sequence ID" value="MCS0658505.1"/>
    <property type="molecule type" value="Genomic_DNA"/>
</dbReference>
<comment type="cofactor">
    <cofactor evidence="6">
        <name>Mg(2+)</name>
        <dbReference type="ChEBI" id="CHEBI:18420"/>
    </cofactor>
    <text evidence="6">Binds 1 Mg(2+) ion per monomer.</text>
</comment>
<keyword evidence="9" id="KW-1185">Reference proteome</keyword>
<evidence type="ECO:0000259" key="7">
    <source>
        <dbReference type="Pfam" id="PF04321"/>
    </source>
</evidence>
<dbReference type="Gene3D" id="3.40.50.720">
    <property type="entry name" value="NAD(P)-binding Rossmann-like Domain"/>
    <property type="match status" value="1"/>
</dbReference>
<organism evidence="8 9">
    <name type="scientific">Massilia terrae</name>
    <dbReference type="NCBI Taxonomy" id="1811224"/>
    <lineage>
        <taxon>Bacteria</taxon>
        <taxon>Pseudomonadati</taxon>
        <taxon>Pseudomonadota</taxon>
        <taxon>Betaproteobacteria</taxon>
        <taxon>Burkholderiales</taxon>
        <taxon>Oxalobacteraceae</taxon>
        <taxon>Telluria group</taxon>
        <taxon>Massilia</taxon>
    </lineage>
</organism>
<dbReference type="SUPFAM" id="SSF51735">
    <property type="entry name" value="NAD(P)-binding Rossmann-fold domains"/>
    <property type="match status" value="1"/>
</dbReference>
<dbReference type="NCBIfam" id="TIGR01214">
    <property type="entry name" value="rmlD"/>
    <property type="match status" value="1"/>
</dbReference>
<evidence type="ECO:0000256" key="2">
    <source>
        <dbReference type="ARBA" id="ARBA00010944"/>
    </source>
</evidence>
<reference evidence="8 9" key="1">
    <citation type="submission" date="2022-08" db="EMBL/GenBank/DDBJ databases">
        <title>Reclassification of Massilia species as members of the genera Telluria, Duganella, Pseudoduganella, Mokoshia gen. nov. and Zemynaea gen. nov. using orthogonal and non-orthogonal genome-based approaches.</title>
        <authorList>
            <person name="Bowman J.P."/>
        </authorList>
    </citation>
    <scope>NUCLEOTIDE SEQUENCE [LARGE SCALE GENOMIC DNA]</scope>
    <source>
        <strain evidence="8 9">JCM 31606</strain>
    </source>
</reference>
<dbReference type="PANTHER" id="PTHR10491">
    <property type="entry name" value="DTDP-4-DEHYDRORHAMNOSE REDUCTASE"/>
    <property type="match status" value="1"/>
</dbReference>
<comment type="pathway">
    <text evidence="1 6">Carbohydrate biosynthesis; dTDP-L-rhamnose biosynthesis.</text>
</comment>
<evidence type="ECO:0000256" key="5">
    <source>
        <dbReference type="ARBA" id="ARBA00048200"/>
    </source>
</evidence>
<sequence length="285" mass="30802">MNILLLGASGQVGYELQRSLQGLGDIAAPTREQLDLTDLDRLADGVRALKPALIVNAAAYTAVEQAESEPGLAFRINAEAPAVLAREARALGAAMVHYSTDYVFDGGKNAPYTEDDLAAPLNVYGRSKLAGENAVTESGISHLILRTSWVYGMRGNNFLLAMLKRAREQGELRVVADQFGAPTWCRTVAEISAHLLADANVAGNEWWRCHSGIYHLACAGQTSWHGFAEAIMAAAHIDCRVVPIATSEYPSRAQRPPNSVLDCRKLANISGELPNWQDALQLCMS</sequence>
<protein>
    <recommendedName>
        <fullName evidence="4 6">dTDP-4-dehydrorhamnose reductase</fullName>
        <ecNumber evidence="3 6">1.1.1.133</ecNumber>
    </recommendedName>
</protein>
<keyword evidence="6 8" id="KW-0560">Oxidoreductase</keyword>
<comment type="function">
    <text evidence="6">Catalyzes the reduction of dTDP-6-deoxy-L-lyxo-4-hexulose to yield dTDP-L-rhamnose.</text>
</comment>
<dbReference type="InterPro" id="IPR036291">
    <property type="entry name" value="NAD(P)-bd_dom_sf"/>
</dbReference>
<dbReference type="EC" id="1.1.1.133" evidence="3 6"/>
<dbReference type="Gene3D" id="3.90.25.10">
    <property type="entry name" value="UDP-galactose 4-epimerase, domain 1"/>
    <property type="match status" value="1"/>
</dbReference>
<gene>
    <name evidence="8" type="primary">rfbD</name>
    <name evidence="8" type="ORF">NX778_10565</name>
</gene>
<name>A0ABT2CZ92_9BURK</name>
<dbReference type="InterPro" id="IPR029903">
    <property type="entry name" value="RmlD-like-bd"/>
</dbReference>
<dbReference type="Pfam" id="PF04321">
    <property type="entry name" value="RmlD_sub_bind"/>
    <property type="match status" value="1"/>
</dbReference>
<comment type="caution">
    <text evidence="8">The sequence shown here is derived from an EMBL/GenBank/DDBJ whole genome shotgun (WGS) entry which is preliminary data.</text>
</comment>
<evidence type="ECO:0000313" key="8">
    <source>
        <dbReference type="EMBL" id="MCS0658505.1"/>
    </source>
</evidence>
<accession>A0ABT2CZ92</accession>